<dbReference type="OrthoDB" id="5145820at2"/>
<organism evidence="1 2">
    <name type="scientific">Mycolicibacterium wolinskyi</name>
    <dbReference type="NCBI Taxonomy" id="59750"/>
    <lineage>
        <taxon>Bacteria</taxon>
        <taxon>Bacillati</taxon>
        <taxon>Actinomycetota</taxon>
        <taxon>Actinomycetes</taxon>
        <taxon>Mycobacteriales</taxon>
        <taxon>Mycobacteriaceae</taxon>
        <taxon>Mycolicibacterium</taxon>
    </lineage>
</organism>
<dbReference type="Proteomes" id="UP000193964">
    <property type="component" value="Unassembled WGS sequence"/>
</dbReference>
<evidence type="ECO:0000313" key="1">
    <source>
        <dbReference type="EMBL" id="ORX18527.1"/>
    </source>
</evidence>
<gene>
    <name evidence="1" type="ORF">AWC31_14605</name>
</gene>
<dbReference type="RefSeq" id="WP_085142725.1">
    <property type="nucleotide sequence ID" value="NZ_JACKUA010000023.1"/>
</dbReference>
<comment type="caution">
    <text evidence="1">The sequence shown here is derived from an EMBL/GenBank/DDBJ whole genome shotgun (WGS) entry which is preliminary data.</text>
</comment>
<sequence>MMTVDETAWPALTAADFQMHDHTSERTLPFIEDEFGNGVYGYGHWDKAEFAAAVNEYDRRHGADHADDEERTASDVAHAWAVVTDPDTQRFTWSDVTAESPNAFPVTVIQR</sequence>
<dbReference type="AlphaFoldDB" id="A0A1X2FJG1"/>
<dbReference type="EMBL" id="LQQA01000005">
    <property type="protein sequence ID" value="ORX18527.1"/>
    <property type="molecule type" value="Genomic_DNA"/>
</dbReference>
<proteinExistence type="predicted"/>
<protein>
    <submittedName>
        <fullName evidence="1">Uncharacterized protein</fullName>
    </submittedName>
</protein>
<name>A0A1X2FJG1_9MYCO</name>
<reference evidence="1 2" key="1">
    <citation type="submission" date="2016-01" db="EMBL/GenBank/DDBJ databases">
        <title>The new phylogeny of the genus Mycobacterium.</title>
        <authorList>
            <person name="Tarcisio F."/>
            <person name="Conor M."/>
            <person name="Antonella G."/>
            <person name="Elisabetta G."/>
            <person name="Giulia F.S."/>
            <person name="Sara T."/>
            <person name="Anna F."/>
            <person name="Clotilde B."/>
            <person name="Roberto B."/>
            <person name="Veronica D.S."/>
            <person name="Fabio R."/>
            <person name="Monica P."/>
            <person name="Olivier J."/>
            <person name="Enrico T."/>
            <person name="Nicola S."/>
        </authorList>
    </citation>
    <scope>NUCLEOTIDE SEQUENCE [LARGE SCALE GENOMIC DNA]</scope>
    <source>
        <strain evidence="1 2">ATCC 700010</strain>
    </source>
</reference>
<evidence type="ECO:0000313" key="2">
    <source>
        <dbReference type="Proteomes" id="UP000193964"/>
    </source>
</evidence>
<accession>A0A1X2FJG1</accession>